<keyword evidence="2" id="KW-0815">Transposition</keyword>
<evidence type="ECO:0000256" key="4">
    <source>
        <dbReference type="ARBA" id="ARBA00023172"/>
    </source>
</evidence>
<dbReference type="GO" id="GO:0006313">
    <property type="term" value="P:DNA transposition"/>
    <property type="evidence" value="ECO:0007669"/>
    <property type="project" value="InterPro"/>
</dbReference>
<evidence type="ECO:0000259" key="7">
    <source>
        <dbReference type="Pfam" id="PF13700"/>
    </source>
</evidence>
<comment type="caution">
    <text evidence="8">The sequence shown here is derived from an EMBL/GenBank/DDBJ whole genome shotgun (WGS) entry which is preliminary data.</text>
</comment>
<dbReference type="OrthoDB" id="5292689at2"/>
<dbReference type="Pfam" id="PF13700">
    <property type="entry name" value="DUF4158"/>
    <property type="match status" value="1"/>
</dbReference>
<protein>
    <submittedName>
        <fullName evidence="8">Transposase</fullName>
    </submittedName>
</protein>
<accession>A0A177M806</accession>
<evidence type="ECO:0000256" key="2">
    <source>
        <dbReference type="ARBA" id="ARBA00022578"/>
    </source>
</evidence>
<organism evidence="8 9">
    <name type="scientific">Methylomonas methanica</name>
    <dbReference type="NCBI Taxonomy" id="421"/>
    <lineage>
        <taxon>Bacteria</taxon>
        <taxon>Pseudomonadati</taxon>
        <taxon>Pseudomonadota</taxon>
        <taxon>Gammaproteobacteria</taxon>
        <taxon>Methylococcales</taxon>
        <taxon>Methylococcaceae</taxon>
        <taxon>Methylomonas</taxon>
    </lineage>
</organism>
<keyword evidence="5" id="KW-0175">Coiled coil</keyword>
<dbReference type="Proteomes" id="UP000078090">
    <property type="component" value="Unassembled WGS sequence"/>
</dbReference>
<evidence type="ECO:0000259" key="6">
    <source>
        <dbReference type="Pfam" id="PF01526"/>
    </source>
</evidence>
<dbReference type="InterPro" id="IPR025296">
    <property type="entry name" value="DUF4158"/>
</dbReference>
<dbReference type="RefSeq" id="WP_064009522.1">
    <property type="nucleotide sequence ID" value="NZ_LUUG01000089.1"/>
</dbReference>
<evidence type="ECO:0000313" key="8">
    <source>
        <dbReference type="EMBL" id="OAI01495.1"/>
    </source>
</evidence>
<reference evidence="8 9" key="1">
    <citation type="submission" date="2016-03" db="EMBL/GenBank/DDBJ databases">
        <authorList>
            <person name="Ploux O."/>
        </authorList>
    </citation>
    <scope>NUCLEOTIDE SEQUENCE [LARGE SCALE GENOMIC DNA]</scope>
    <source>
        <strain evidence="8 9">R-45363</strain>
    </source>
</reference>
<gene>
    <name evidence="8" type="ORF">A1332_17685</name>
</gene>
<dbReference type="InterPro" id="IPR002513">
    <property type="entry name" value="Tn3_Tnp_DDE_dom"/>
</dbReference>
<evidence type="ECO:0000256" key="5">
    <source>
        <dbReference type="SAM" id="Coils"/>
    </source>
</evidence>
<dbReference type="InterPro" id="IPR047653">
    <property type="entry name" value="Tn3-like_transpos"/>
</dbReference>
<name>A0A177M806_METMH</name>
<evidence type="ECO:0000256" key="3">
    <source>
        <dbReference type="ARBA" id="ARBA00023125"/>
    </source>
</evidence>
<dbReference type="EMBL" id="LUUG01000089">
    <property type="protein sequence ID" value="OAI01495.1"/>
    <property type="molecule type" value="Genomic_DNA"/>
</dbReference>
<feature type="coiled-coil region" evidence="5">
    <location>
        <begin position="295"/>
        <end position="322"/>
    </location>
</feature>
<evidence type="ECO:0000256" key="1">
    <source>
        <dbReference type="ARBA" id="ARBA00009402"/>
    </source>
</evidence>
<dbReference type="GO" id="GO:0003677">
    <property type="term" value="F:DNA binding"/>
    <property type="evidence" value="ECO:0007669"/>
    <property type="project" value="UniProtKB-KW"/>
</dbReference>
<feature type="domain" description="DUF4158" evidence="7">
    <location>
        <begin position="6"/>
        <end position="160"/>
    </location>
</feature>
<feature type="domain" description="Tn3 transposase DDE" evidence="6">
    <location>
        <begin position="591"/>
        <end position="977"/>
    </location>
</feature>
<dbReference type="NCBIfam" id="NF033527">
    <property type="entry name" value="transpos_Tn3"/>
    <property type="match status" value="1"/>
</dbReference>
<dbReference type="Pfam" id="PF01526">
    <property type="entry name" value="DDE_Tnp_Tn3"/>
    <property type="match status" value="1"/>
</dbReference>
<keyword evidence="3" id="KW-0238">DNA-binding</keyword>
<proteinExistence type="inferred from homology"/>
<keyword evidence="4" id="KW-0233">DNA recombination</keyword>
<evidence type="ECO:0000313" key="9">
    <source>
        <dbReference type="Proteomes" id="UP000078090"/>
    </source>
</evidence>
<dbReference type="AlphaFoldDB" id="A0A177M806"/>
<sequence>MQPSDTAYPRFKSRLVQSELERFYTVTDAERVYCETSTRSSTTRLGFALLLKTYQRLGYFVTSEQVPNAIAEHVASSMGEPYDRENLRLYDVSQARRKHLSVVREFLAVKPFGDDGKALMRQTFAEAALTKEDVIDIINIGIETLVRHRYELPAFDTLLREARVERIATNQALHTQIHDALGDAGRIYLDKLFVVGDDPRRVSPWNDIKQDAAKPTIDGMRDLIERYDRLTELASHTDLLKTMPVIKIKQWALEGNSLDAASMMAMVAAKRYAVTLAVIQQRLAIVIDDLCNIFCRQMKRALHSAEEALEEYLEDNQEKTDEILRRFAMLETLLNSSQSADEQLKGVRQAVTARPDLCEFSRLHAEYGGKNEFRFVWQFFKPRRAEMLRILSKLKLESTSQDASFERSLAFMLENSHRQIAWLSLNGKGNITLIDNDLDWIPEKWWKLVTGEIKRDAVPTRINRRQFEACVCLQMVRELKSGDLCVIGSDAYSDHRNELVPMEECERTRADYGEKVGLPVESEAFIEHVRTLLTEAAQQADESYQENAYFNIINGRPKLGRKNQKEIPPGFKEMDDALRRKLDSMGLSLLDVLTDTMQWIGWGKHFGPLSGHKGKLLEEDRRKILTVFAYGTGLGPTQISKNIADVSARQVSFVNQRQVTTEKLEAAISTTINAYNQFQLPRYWGDTKRAAADGTQWNLYENNLLSERHIRYGGYGGIAYYHVSDTYIALFSHFIPCGVWEAVYILDGLTKNNSDIQPDTLHGDTQAQSAPVYGLAFLLGIKLMPRIRNWKDLKWFRPSADEVYKHIDDLFTKDAIDWDLIACHLPDMLQVAQSIRAGRIQPSTILRKLGTASRKNKLYFAFRELGRVVRTIFLLEYICDDALRQVIQAAQNKCEGFNNFAQWAYFGSDTIEENVREDQLKIIKYNHLIANLMIFHNCHTMTQAFKELEAEGMKLTPELAAAFSPFRTHHANRFGKYELRERDLEPIDYGVMFQM</sequence>
<dbReference type="GO" id="GO:0004803">
    <property type="term" value="F:transposase activity"/>
    <property type="evidence" value="ECO:0007669"/>
    <property type="project" value="InterPro"/>
</dbReference>
<comment type="similarity">
    <text evidence="1">Belongs to the transposase 7 family.</text>
</comment>